<evidence type="ECO:0000313" key="2">
    <source>
        <dbReference type="Proteomes" id="UP000620075"/>
    </source>
</evidence>
<accession>A0A934NEP4</accession>
<feature type="non-terminal residue" evidence="1">
    <location>
        <position position="144"/>
    </location>
</feature>
<proteinExistence type="predicted"/>
<gene>
    <name evidence="1" type="ORF">JF888_15125</name>
</gene>
<dbReference type="Pfam" id="PF13565">
    <property type="entry name" value="HTH_32"/>
    <property type="match status" value="1"/>
</dbReference>
<protein>
    <submittedName>
        <fullName evidence="1">Helix-turn-helix domain containing protein</fullName>
    </submittedName>
</protein>
<reference evidence="1 2" key="1">
    <citation type="submission" date="2020-10" db="EMBL/GenBank/DDBJ databases">
        <title>Ca. Dormibacterota MAGs.</title>
        <authorList>
            <person name="Montgomery K."/>
        </authorList>
    </citation>
    <scope>NUCLEOTIDE SEQUENCE [LARGE SCALE GENOMIC DNA]</scope>
    <source>
        <strain evidence="1">SC8811_S16_3</strain>
    </source>
</reference>
<dbReference type="AlphaFoldDB" id="A0A934NEP4"/>
<comment type="caution">
    <text evidence="1">The sequence shown here is derived from an EMBL/GenBank/DDBJ whole genome shotgun (WGS) entry which is preliminary data.</text>
</comment>
<dbReference type="SUPFAM" id="SSF46689">
    <property type="entry name" value="Homeodomain-like"/>
    <property type="match status" value="1"/>
</dbReference>
<dbReference type="RefSeq" id="WP_338182233.1">
    <property type="nucleotide sequence ID" value="NZ_JAEKNQ010000058.1"/>
</dbReference>
<dbReference type="Proteomes" id="UP000620075">
    <property type="component" value="Unassembled WGS sequence"/>
</dbReference>
<organism evidence="1 2">
    <name type="scientific">Candidatus Dormiibacter inghamiae</name>
    <dbReference type="NCBI Taxonomy" id="3127013"/>
    <lineage>
        <taxon>Bacteria</taxon>
        <taxon>Bacillati</taxon>
        <taxon>Candidatus Dormiibacterota</taxon>
        <taxon>Candidatus Dormibacteria</taxon>
        <taxon>Candidatus Dormibacterales</taxon>
        <taxon>Candidatus Dormibacteraceae</taxon>
        <taxon>Candidatus Dormiibacter</taxon>
    </lineage>
</organism>
<evidence type="ECO:0000313" key="1">
    <source>
        <dbReference type="EMBL" id="MBJ7604488.1"/>
    </source>
</evidence>
<sequence length="144" mass="16232">MSLGRYLVDAVLLEGQNLSQLARRHGISQSWAYERVARYREGGYEALEPRSRRAHSFPRQIAPEVEAIIVRLREGLIAAGHDAGAVTIAHHLRPLSEQVPSVATIWRVLSRNGPVIPQPHKRPKSSFLRFEADLPNQLWQGDLT</sequence>
<name>A0A934NEP4_9BACT</name>
<dbReference type="Gene3D" id="1.10.10.60">
    <property type="entry name" value="Homeodomain-like"/>
    <property type="match status" value="1"/>
</dbReference>
<dbReference type="EMBL" id="JAEKNQ010000058">
    <property type="protein sequence ID" value="MBJ7604488.1"/>
    <property type="molecule type" value="Genomic_DNA"/>
</dbReference>
<dbReference type="InterPro" id="IPR009057">
    <property type="entry name" value="Homeodomain-like_sf"/>
</dbReference>